<evidence type="ECO:0000313" key="5">
    <source>
        <dbReference type="EMBL" id="SNX87478.1"/>
    </source>
</evidence>
<feature type="region of interest" description="Disordered" evidence="3">
    <location>
        <begin position="256"/>
        <end position="278"/>
    </location>
</feature>
<feature type="region of interest" description="Disordered" evidence="3">
    <location>
        <begin position="1"/>
        <end position="199"/>
    </location>
</feature>
<dbReference type="PANTHER" id="PTHR23236">
    <property type="entry name" value="EUKARYOTIC TRANSLATION INITIATION FACTOR 4B/4H"/>
    <property type="match status" value="1"/>
</dbReference>
<feature type="compositionally biased region" description="Basic and acidic residues" evidence="3">
    <location>
        <begin position="676"/>
        <end position="693"/>
    </location>
</feature>
<dbReference type="Proteomes" id="UP001294444">
    <property type="component" value="Unassembled WGS sequence"/>
</dbReference>
<dbReference type="InterPro" id="IPR012677">
    <property type="entry name" value="Nucleotide-bd_a/b_plait_sf"/>
</dbReference>
<feature type="compositionally biased region" description="Acidic residues" evidence="3">
    <location>
        <begin position="141"/>
        <end position="157"/>
    </location>
</feature>
<proteinExistence type="predicted"/>
<keyword evidence="1 2" id="KW-0694">RNA-binding</keyword>
<sequence length="777" mass="83450">MARKQNKKIEAPKAQVSAPQVATPDNFDSELDAFFKAAPPAPAPVAAPSTSSSIVAGRSSSKKRKATVQQIEEEEIEFDSDCNSEDLDDAEEDDAEEDDAEEDDAEEDDGDVDVEMEEGDGDLSSVDEELDDEGSLLFSQSEDEDEALDNAQDEQEDGPYVPPKHESVAKQVTSATNTDKPSKKKAFKEAHEPSSARDQRTLFVGNVPIEAAQSRSLQRKLISFIESFSPYPIITKAHALRFRSVAFSVPTVHLDVDSDDQDAGSKKKQKKKGKFKERSRNYREAVAAVEGGENAQAPLTTQQKRKIAFINKDFHEKAKSVSAYVTIAHPKAVLEHLYNIAPAKAKSKDAKSEPISLDPRLTGSVLAALIASFADGQSFEGRHLRVDLVKSISPAEVLSGGLEKVKTFNNTLVGSSSSNAEPKTTLFVGGLDFEIDEEQVRSFFESLLTEELGPLSESITIPVTGLDGVPAPSSLIQGLVGELPFINPNQRKVKDKVTRDAEYVRSVRLIRDAGTQMGKGIGYVNFTTQQCVDEVMAIFNAEKAFLESVKGVKGSLGASAAIAAGGKEFKRKLKLGGRPMRVAHCKTQTKSSAPNRGADGSRHNKAGSGGEGEEPTTPQRKSARYERSSGAPTPNGTSPHVAKRPTKIGIPGSPSASRASEADIAKKAELYSTLSKDQRKQMKKDDADRVNRRMEKKNKKMAGAKKPGFKADKSLVAEGEKARSKEKVKLRQPGAGSGSGSKRAGPAASIAGGNSGVKRFKGSQGGLLKRGGPAKSK</sequence>
<gene>
    <name evidence="5" type="ORF">MEPE_06188</name>
</gene>
<organism evidence="5 6">
    <name type="scientific">Melanopsichium pennsylvanicum</name>
    <dbReference type="NCBI Taxonomy" id="63383"/>
    <lineage>
        <taxon>Eukaryota</taxon>
        <taxon>Fungi</taxon>
        <taxon>Dikarya</taxon>
        <taxon>Basidiomycota</taxon>
        <taxon>Ustilaginomycotina</taxon>
        <taxon>Ustilaginomycetes</taxon>
        <taxon>Ustilaginales</taxon>
        <taxon>Ustilaginaceae</taxon>
        <taxon>Melanopsichium</taxon>
    </lineage>
</organism>
<dbReference type="EMBL" id="OAPG01000019">
    <property type="protein sequence ID" value="SNX87478.1"/>
    <property type="molecule type" value="Genomic_DNA"/>
</dbReference>
<feature type="compositionally biased region" description="Low complexity" evidence="3">
    <location>
        <begin position="740"/>
        <end position="749"/>
    </location>
</feature>
<reference evidence="5" key="1">
    <citation type="submission" date="2023-10" db="EMBL/GenBank/DDBJ databases">
        <authorList>
            <person name="Guldener U."/>
        </authorList>
    </citation>
    <scope>NUCLEOTIDE SEQUENCE</scope>
    <source>
        <strain evidence="5">Mp4</strain>
    </source>
</reference>
<feature type="compositionally biased region" description="Polar residues" evidence="3">
    <location>
        <begin position="170"/>
        <end position="179"/>
    </location>
</feature>
<dbReference type="PROSITE" id="PS50102">
    <property type="entry name" value="RRM"/>
    <property type="match status" value="1"/>
</dbReference>
<dbReference type="GO" id="GO:0005730">
    <property type="term" value="C:nucleolus"/>
    <property type="evidence" value="ECO:0007669"/>
    <property type="project" value="TreeGrafter"/>
</dbReference>
<name>A0AAJ5C8E2_9BASI</name>
<feature type="compositionally biased region" description="Basic and acidic residues" evidence="3">
    <location>
        <begin position="709"/>
        <end position="729"/>
    </location>
</feature>
<feature type="compositionally biased region" description="Basic residues" evidence="3">
    <location>
        <begin position="694"/>
        <end position="703"/>
    </location>
</feature>
<evidence type="ECO:0000256" key="2">
    <source>
        <dbReference type="PROSITE-ProRule" id="PRU00176"/>
    </source>
</evidence>
<feature type="region of interest" description="Disordered" evidence="3">
    <location>
        <begin position="574"/>
        <end position="777"/>
    </location>
</feature>
<feature type="compositionally biased region" description="Basic and acidic residues" evidence="3">
    <location>
        <begin position="187"/>
        <end position="199"/>
    </location>
</feature>
<dbReference type="InterPro" id="IPR035979">
    <property type="entry name" value="RBD_domain_sf"/>
</dbReference>
<accession>A0AAJ5C8E2</accession>
<evidence type="ECO:0000256" key="1">
    <source>
        <dbReference type="ARBA" id="ARBA00022884"/>
    </source>
</evidence>
<feature type="compositionally biased region" description="Basic and acidic residues" evidence="3">
    <location>
        <begin position="660"/>
        <end position="669"/>
    </location>
</feature>
<evidence type="ECO:0000313" key="6">
    <source>
        <dbReference type="Proteomes" id="UP001294444"/>
    </source>
</evidence>
<feature type="compositionally biased region" description="Basic residues" evidence="3">
    <location>
        <begin position="266"/>
        <end position="275"/>
    </location>
</feature>
<protein>
    <recommendedName>
        <fullName evidence="4">RRM domain-containing protein</fullName>
    </recommendedName>
</protein>
<dbReference type="InterPro" id="IPR000504">
    <property type="entry name" value="RRM_dom"/>
</dbReference>
<keyword evidence="6" id="KW-1185">Reference proteome</keyword>
<dbReference type="GO" id="GO:0003723">
    <property type="term" value="F:RNA binding"/>
    <property type="evidence" value="ECO:0007669"/>
    <property type="project" value="UniProtKB-UniRule"/>
</dbReference>
<dbReference type="SUPFAM" id="SSF54928">
    <property type="entry name" value="RNA-binding domain, RBD"/>
    <property type="match status" value="1"/>
</dbReference>
<feature type="domain" description="RRM" evidence="4">
    <location>
        <begin position="424"/>
        <end position="587"/>
    </location>
</feature>
<dbReference type="Gene3D" id="3.30.70.330">
    <property type="match status" value="1"/>
</dbReference>
<comment type="caution">
    <text evidence="5">The sequence shown here is derived from an EMBL/GenBank/DDBJ whole genome shotgun (WGS) entry which is preliminary data.</text>
</comment>
<dbReference type="PANTHER" id="PTHR23236:SF11">
    <property type="entry name" value="EUKARYOTIC TRANSLATION INITIATION FACTOR 4H"/>
    <property type="match status" value="1"/>
</dbReference>
<evidence type="ECO:0000256" key="3">
    <source>
        <dbReference type="SAM" id="MobiDB-lite"/>
    </source>
</evidence>
<dbReference type="AlphaFoldDB" id="A0AAJ5C8E2"/>
<feature type="compositionally biased region" description="Acidic residues" evidence="3">
    <location>
        <begin position="71"/>
        <end position="134"/>
    </location>
</feature>
<evidence type="ECO:0000259" key="4">
    <source>
        <dbReference type="PROSITE" id="PS50102"/>
    </source>
</evidence>